<dbReference type="Pfam" id="PF02714">
    <property type="entry name" value="RSN1_7TM"/>
    <property type="match status" value="1"/>
</dbReference>
<accession>A0ABN9XIP3</accession>
<evidence type="ECO:0000313" key="2">
    <source>
        <dbReference type="EMBL" id="CAK0899483.1"/>
    </source>
</evidence>
<comment type="caution">
    <text evidence="2">The sequence shown here is derived from an EMBL/GenBank/DDBJ whole genome shotgun (WGS) entry which is preliminary data.</text>
</comment>
<gene>
    <name evidence="2" type="ORF">PCOR1329_LOCUS76986</name>
</gene>
<evidence type="ECO:0000313" key="3">
    <source>
        <dbReference type="Proteomes" id="UP001189429"/>
    </source>
</evidence>
<name>A0ABN9XIP3_9DINO</name>
<dbReference type="Proteomes" id="UP001189429">
    <property type="component" value="Unassembled WGS sequence"/>
</dbReference>
<protein>
    <recommendedName>
        <fullName evidence="1">CSC1/OSCA1-like 7TM region domain-containing protein</fullName>
    </recommendedName>
</protein>
<reference evidence="2" key="1">
    <citation type="submission" date="2023-10" db="EMBL/GenBank/DDBJ databases">
        <authorList>
            <person name="Chen Y."/>
            <person name="Shah S."/>
            <person name="Dougan E. K."/>
            <person name="Thang M."/>
            <person name="Chan C."/>
        </authorList>
    </citation>
    <scope>NUCLEOTIDE SEQUENCE [LARGE SCALE GENOMIC DNA]</scope>
</reference>
<organism evidence="2 3">
    <name type="scientific">Prorocentrum cordatum</name>
    <dbReference type="NCBI Taxonomy" id="2364126"/>
    <lineage>
        <taxon>Eukaryota</taxon>
        <taxon>Sar</taxon>
        <taxon>Alveolata</taxon>
        <taxon>Dinophyceae</taxon>
        <taxon>Prorocentrales</taxon>
        <taxon>Prorocentraceae</taxon>
        <taxon>Prorocentrum</taxon>
    </lineage>
</organism>
<proteinExistence type="predicted"/>
<dbReference type="InterPro" id="IPR003864">
    <property type="entry name" value="CSC1/OSCA1-like_7TM"/>
</dbReference>
<sequence>MGLLLALPCILQQMAERFEGRKLKHKVAQKTLSRNIAFQLASLYLLTVSGTIFDSFQEAVLHPLCVGQILGNTIPKLSVCFFTWVVVRISKVKHRHKHNLSTVCADFLDLCWSPLAASPPPPLARSACKRVFWPRSKETRADLPKLILFMQFFPF</sequence>
<dbReference type="EMBL" id="CAUYUJ010020615">
    <property type="protein sequence ID" value="CAK0899483.1"/>
    <property type="molecule type" value="Genomic_DNA"/>
</dbReference>
<keyword evidence="3" id="KW-1185">Reference proteome</keyword>
<feature type="domain" description="CSC1/OSCA1-like 7TM region" evidence="1">
    <location>
        <begin position="3"/>
        <end position="88"/>
    </location>
</feature>
<evidence type="ECO:0000259" key="1">
    <source>
        <dbReference type="Pfam" id="PF02714"/>
    </source>
</evidence>